<organism evidence="1 2">
    <name type="scientific">Dictyobacter halimunensis</name>
    <dbReference type="NCBI Taxonomy" id="3026934"/>
    <lineage>
        <taxon>Bacteria</taxon>
        <taxon>Bacillati</taxon>
        <taxon>Chloroflexota</taxon>
        <taxon>Ktedonobacteria</taxon>
        <taxon>Ktedonobacterales</taxon>
        <taxon>Dictyobacteraceae</taxon>
        <taxon>Dictyobacter</taxon>
    </lineage>
</organism>
<dbReference type="Proteomes" id="UP001344906">
    <property type="component" value="Unassembled WGS sequence"/>
</dbReference>
<evidence type="ECO:0000313" key="2">
    <source>
        <dbReference type="Proteomes" id="UP001344906"/>
    </source>
</evidence>
<sequence>MHILILTYLMDLHSLWLWAIVKKGLFETQCIKNNTLSIGAMSFKLKEKIGRLMCI</sequence>
<reference evidence="1 2" key="1">
    <citation type="submission" date="2023-02" db="EMBL/GenBank/DDBJ databases">
        <title>Dictyobacter halimunensis sp. nov., a new member of the class Ktedonobacteria from forest soil in a geothermal area.</title>
        <authorList>
            <person name="Rachmania M.K."/>
            <person name="Ningsih F."/>
            <person name="Sakai Y."/>
            <person name="Yabe S."/>
            <person name="Yokota A."/>
            <person name="Sjamsuridzal W."/>
        </authorList>
    </citation>
    <scope>NUCLEOTIDE SEQUENCE [LARGE SCALE GENOMIC DNA]</scope>
    <source>
        <strain evidence="1 2">S3.2.2.5</strain>
    </source>
</reference>
<name>A0ABQ6G318_9CHLR</name>
<proteinExistence type="predicted"/>
<accession>A0ABQ6G318</accession>
<protein>
    <submittedName>
        <fullName evidence="1">Uncharacterized protein</fullName>
    </submittedName>
</protein>
<keyword evidence="2" id="KW-1185">Reference proteome</keyword>
<comment type="caution">
    <text evidence="1">The sequence shown here is derived from an EMBL/GenBank/DDBJ whole genome shotgun (WGS) entry which is preliminary data.</text>
</comment>
<evidence type="ECO:0000313" key="1">
    <source>
        <dbReference type="EMBL" id="GLV59018.1"/>
    </source>
</evidence>
<gene>
    <name evidence="1" type="ORF">KDH_58460</name>
</gene>
<dbReference type="EMBL" id="BSRI01000002">
    <property type="protein sequence ID" value="GLV59018.1"/>
    <property type="molecule type" value="Genomic_DNA"/>
</dbReference>